<gene>
    <name evidence="2" type="ORF">SDC9_82273</name>
</gene>
<name>A0A644Z462_9ZZZZ</name>
<dbReference type="PANTHER" id="PTHR45138">
    <property type="entry name" value="REGULATORY COMPONENTS OF SENSORY TRANSDUCTION SYSTEM"/>
    <property type="match status" value="1"/>
</dbReference>
<accession>A0A644Z462</accession>
<organism evidence="2">
    <name type="scientific">bioreactor metagenome</name>
    <dbReference type="NCBI Taxonomy" id="1076179"/>
    <lineage>
        <taxon>unclassified sequences</taxon>
        <taxon>metagenomes</taxon>
        <taxon>ecological metagenomes</taxon>
    </lineage>
</organism>
<dbReference type="Gene3D" id="3.30.70.270">
    <property type="match status" value="1"/>
</dbReference>
<dbReference type="EMBL" id="VSSQ01007360">
    <property type="protein sequence ID" value="MPM35680.1"/>
    <property type="molecule type" value="Genomic_DNA"/>
</dbReference>
<dbReference type="AlphaFoldDB" id="A0A644Z462"/>
<dbReference type="InterPro" id="IPR000160">
    <property type="entry name" value="GGDEF_dom"/>
</dbReference>
<dbReference type="PANTHER" id="PTHR45138:SF9">
    <property type="entry name" value="DIGUANYLATE CYCLASE DGCM-RELATED"/>
    <property type="match status" value="1"/>
</dbReference>
<proteinExistence type="predicted"/>
<dbReference type="NCBIfam" id="TIGR00254">
    <property type="entry name" value="GGDEF"/>
    <property type="match status" value="1"/>
</dbReference>
<comment type="caution">
    <text evidence="2">The sequence shown here is derived from an EMBL/GenBank/DDBJ whole genome shotgun (WGS) entry which is preliminary data.</text>
</comment>
<sequence length="76" mass="8463">MEEGIRRANMRRQGIEQLLFDEVAQTGISGVTMSFGVAALPEHGVTREALLSAADSALYSAKREGRNRVHGWHIRR</sequence>
<protein>
    <recommendedName>
        <fullName evidence="1">GGDEF domain-containing protein</fullName>
    </recommendedName>
</protein>
<reference evidence="2" key="1">
    <citation type="submission" date="2019-08" db="EMBL/GenBank/DDBJ databases">
        <authorList>
            <person name="Kucharzyk K."/>
            <person name="Murdoch R.W."/>
            <person name="Higgins S."/>
            <person name="Loffler F."/>
        </authorList>
    </citation>
    <scope>NUCLEOTIDE SEQUENCE</scope>
</reference>
<dbReference type="PROSITE" id="PS50887">
    <property type="entry name" value="GGDEF"/>
    <property type="match status" value="1"/>
</dbReference>
<dbReference type="InterPro" id="IPR029787">
    <property type="entry name" value="Nucleotide_cyclase"/>
</dbReference>
<dbReference type="InterPro" id="IPR043128">
    <property type="entry name" value="Rev_trsase/Diguanyl_cyclase"/>
</dbReference>
<feature type="domain" description="GGDEF" evidence="1">
    <location>
        <begin position="1"/>
        <end position="74"/>
    </location>
</feature>
<evidence type="ECO:0000313" key="2">
    <source>
        <dbReference type="EMBL" id="MPM35680.1"/>
    </source>
</evidence>
<evidence type="ECO:0000259" key="1">
    <source>
        <dbReference type="PROSITE" id="PS50887"/>
    </source>
</evidence>
<dbReference type="InterPro" id="IPR050469">
    <property type="entry name" value="Diguanylate_Cyclase"/>
</dbReference>
<dbReference type="Pfam" id="PF00990">
    <property type="entry name" value="GGDEF"/>
    <property type="match status" value="1"/>
</dbReference>
<dbReference type="SUPFAM" id="SSF55073">
    <property type="entry name" value="Nucleotide cyclase"/>
    <property type="match status" value="1"/>
</dbReference>
<dbReference type="GO" id="GO:0052621">
    <property type="term" value="F:diguanylate cyclase activity"/>
    <property type="evidence" value="ECO:0007669"/>
    <property type="project" value="TreeGrafter"/>
</dbReference>